<dbReference type="PANTHER" id="PTHR11557">
    <property type="entry name" value="PORPHOBILINOGEN DEAMINASE"/>
    <property type="match status" value="1"/>
</dbReference>
<dbReference type="Gene3D" id="3.40.50.10090">
    <property type="match status" value="2"/>
</dbReference>
<dbReference type="AlphaFoldDB" id="A0A6J6I6N6"/>
<reference evidence="9" key="1">
    <citation type="submission" date="2020-05" db="EMBL/GenBank/DDBJ databases">
        <authorList>
            <person name="Chiriac C."/>
            <person name="Salcher M."/>
            <person name="Ghai R."/>
            <person name="Kavagutti S V."/>
        </authorList>
    </citation>
    <scope>NUCLEOTIDE SEQUENCE</scope>
</reference>
<dbReference type="InterPro" id="IPR022418">
    <property type="entry name" value="Porphobilinogen_deaminase_C"/>
</dbReference>
<feature type="domain" description="Tetrapyrrole biosynthesis uroporphyrinogen III synthase" evidence="7">
    <location>
        <begin position="316"/>
        <end position="538"/>
    </location>
</feature>
<dbReference type="EMBL" id="CAFBMO010000032">
    <property type="protein sequence ID" value="CAB4907901.1"/>
    <property type="molecule type" value="Genomic_DNA"/>
</dbReference>
<dbReference type="SUPFAM" id="SSF54782">
    <property type="entry name" value="Porphobilinogen deaminase (hydroxymethylbilane synthase), C-terminal domain"/>
    <property type="match status" value="1"/>
</dbReference>
<dbReference type="InterPro" id="IPR036108">
    <property type="entry name" value="4pyrrol_syn_uPrphyn_synt_sf"/>
</dbReference>
<evidence type="ECO:0000256" key="2">
    <source>
        <dbReference type="ARBA" id="ARBA00005638"/>
    </source>
</evidence>
<evidence type="ECO:0000256" key="5">
    <source>
        <dbReference type="ARBA" id="ARBA00023244"/>
    </source>
</evidence>
<sequence length="547" mass="57730">MHAANPIRLGTRASLLARTQSATVGDALADIAGRKWEEILIRTPGDDTTTSLNQPGNPGLFVSTLRRALLAGEVDVIVHSFKDLPSAPEPGITLAAVPLREDPRDVLVCRDGLTFATLPQGAKVGTSSPRRAAMLLAQRPDLIIEPIRGNIDTRMRKAMDGEVDAVVLAYAGIARLGRTELISDMLDPLEVVPAPAQGALAIECRTGDELATLIAQLQDPVSRITTAAEREVLVGINAECTTAIGAYATFDGTQLVLTAELFDREERSRVHLRETLSVNDVMQARAMGLRAAAELLRPSEHKPVLLVRASDNEADAAALKSLGISSITDSYLQMTQSQSNVDAIRMLEQLKSGVDWCVVTSQMAIPSWANLVGRTELEAAFKDATQRGMKIAVVGAKTAETVQALGVAVDLIPREPSAAGLIKEMPLGVGSILFPHGSIAMRALPDGLSASGATVHEGVVYETTVVEHDPVSLLLLKQGHVGALILRSPSAARAMHQKFGSAPQIPVVVSGPTTAGAATQLGFMVAAISDSPAADDMAAAVHQVLNF</sequence>
<name>A0A6J6I6N6_9ZZZZ</name>
<evidence type="ECO:0000256" key="1">
    <source>
        <dbReference type="ARBA" id="ARBA00001916"/>
    </source>
</evidence>
<dbReference type="PRINTS" id="PR00151">
    <property type="entry name" value="PORPHBDMNASE"/>
</dbReference>
<dbReference type="FunFam" id="3.40.190.10:FF:000005">
    <property type="entry name" value="Porphobilinogen deaminase"/>
    <property type="match status" value="1"/>
</dbReference>
<protein>
    <recommendedName>
        <fullName evidence="3">hydroxymethylbilane synthase</fullName>
        <ecNumber evidence="3">2.5.1.61</ecNumber>
    </recommendedName>
</protein>
<keyword evidence="5" id="KW-0627">Porphyrin biosynthesis</keyword>
<gene>
    <name evidence="9" type="ORF">UFOPK1908_00882</name>
    <name evidence="10" type="ORF">UFOPK2282_00294</name>
    <name evidence="11" type="ORF">UFOPK3576_00901</name>
</gene>
<proteinExistence type="inferred from homology"/>
<evidence type="ECO:0000313" key="11">
    <source>
        <dbReference type="EMBL" id="CAB4907901.1"/>
    </source>
</evidence>
<dbReference type="Pfam" id="PF02602">
    <property type="entry name" value="HEM4"/>
    <property type="match status" value="1"/>
</dbReference>
<dbReference type="InterPro" id="IPR000860">
    <property type="entry name" value="HemC"/>
</dbReference>
<dbReference type="SUPFAM" id="SSF53850">
    <property type="entry name" value="Periplasmic binding protein-like II"/>
    <property type="match status" value="1"/>
</dbReference>
<dbReference type="GO" id="GO:0004852">
    <property type="term" value="F:uroporphyrinogen-III synthase activity"/>
    <property type="evidence" value="ECO:0007669"/>
    <property type="project" value="InterPro"/>
</dbReference>
<dbReference type="GO" id="GO:0004418">
    <property type="term" value="F:hydroxymethylbilane synthase activity"/>
    <property type="evidence" value="ECO:0007669"/>
    <property type="project" value="UniProtKB-EC"/>
</dbReference>
<organism evidence="9">
    <name type="scientific">freshwater metagenome</name>
    <dbReference type="NCBI Taxonomy" id="449393"/>
    <lineage>
        <taxon>unclassified sequences</taxon>
        <taxon>metagenomes</taxon>
        <taxon>ecological metagenomes</taxon>
    </lineage>
</organism>
<evidence type="ECO:0000259" key="6">
    <source>
        <dbReference type="Pfam" id="PF01379"/>
    </source>
</evidence>
<dbReference type="InterPro" id="IPR003754">
    <property type="entry name" value="4pyrrol_synth_uPrphyn_synth"/>
</dbReference>
<dbReference type="EC" id="2.5.1.61" evidence="3"/>
<dbReference type="Gene3D" id="3.30.160.40">
    <property type="entry name" value="Porphobilinogen deaminase, C-terminal domain"/>
    <property type="match status" value="1"/>
</dbReference>
<evidence type="ECO:0000313" key="9">
    <source>
        <dbReference type="EMBL" id="CAB4622082.1"/>
    </source>
</evidence>
<comment type="cofactor">
    <cofactor evidence="1">
        <name>dipyrromethane</name>
        <dbReference type="ChEBI" id="CHEBI:60342"/>
    </cofactor>
</comment>
<dbReference type="Pfam" id="PF01379">
    <property type="entry name" value="Porphobil_deam"/>
    <property type="match status" value="1"/>
</dbReference>
<evidence type="ECO:0000256" key="4">
    <source>
        <dbReference type="ARBA" id="ARBA00022679"/>
    </source>
</evidence>
<dbReference type="HAMAP" id="MF_00260">
    <property type="entry name" value="Porphobil_deam"/>
    <property type="match status" value="1"/>
</dbReference>
<dbReference type="InterPro" id="IPR022417">
    <property type="entry name" value="Porphobilin_deaminase_N"/>
</dbReference>
<dbReference type="NCBIfam" id="TIGR00212">
    <property type="entry name" value="hemC"/>
    <property type="match status" value="1"/>
</dbReference>
<dbReference type="CDD" id="cd06578">
    <property type="entry name" value="HemD"/>
    <property type="match status" value="1"/>
</dbReference>
<dbReference type="SUPFAM" id="SSF69618">
    <property type="entry name" value="HemD-like"/>
    <property type="match status" value="1"/>
</dbReference>
<evidence type="ECO:0000259" key="7">
    <source>
        <dbReference type="Pfam" id="PF02602"/>
    </source>
</evidence>
<dbReference type="GO" id="GO:0005737">
    <property type="term" value="C:cytoplasm"/>
    <property type="evidence" value="ECO:0007669"/>
    <property type="project" value="TreeGrafter"/>
</dbReference>
<dbReference type="EMBL" id="CAEZWR010000021">
    <property type="protein sequence ID" value="CAB4657091.1"/>
    <property type="molecule type" value="Genomic_DNA"/>
</dbReference>
<feature type="domain" description="Porphobilinogen deaminase N-terminal" evidence="6">
    <location>
        <begin position="7"/>
        <end position="209"/>
    </location>
</feature>
<dbReference type="InterPro" id="IPR036803">
    <property type="entry name" value="Porphobilinogen_deaminase_C_sf"/>
</dbReference>
<evidence type="ECO:0000259" key="8">
    <source>
        <dbReference type="Pfam" id="PF03900"/>
    </source>
</evidence>
<evidence type="ECO:0000313" key="10">
    <source>
        <dbReference type="EMBL" id="CAB4657091.1"/>
    </source>
</evidence>
<evidence type="ECO:0000256" key="3">
    <source>
        <dbReference type="ARBA" id="ARBA00012655"/>
    </source>
</evidence>
<keyword evidence="4" id="KW-0808">Transferase</keyword>
<feature type="domain" description="Porphobilinogen deaminase C-terminal" evidence="8">
    <location>
        <begin position="226"/>
        <end position="296"/>
    </location>
</feature>
<dbReference type="EMBL" id="CAEZVB010000037">
    <property type="protein sequence ID" value="CAB4622082.1"/>
    <property type="molecule type" value="Genomic_DNA"/>
</dbReference>
<accession>A0A6J6I6N6</accession>
<comment type="similarity">
    <text evidence="2">Belongs to the HMBS family.</text>
</comment>
<dbReference type="Gene3D" id="3.40.190.10">
    <property type="entry name" value="Periplasmic binding protein-like II"/>
    <property type="match status" value="2"/>
</dbReference>
<dbReference type="PANTHER" id="PTHR11557:SF0">
    <property type="entry name" value="PORPHOBILINOGEN DEAMINASE"/>
    <property type="match status" value="1"/>
</dbReference>
<dbReference type="Pfam" id="PF03900">
    <property type="entry name" value="Porphobil_deamC"/>
    <property type="match status" value="1"/>
</dbReference>
<dbReference type="GO" id="GO:0006783">
    <property type="term" value="P:heme biosynthetic process"/>
    <property type="evidence" value="ECO:0007669"/>
    <property type="project" value="TreeGrafter"/>
</dbReference>